<dbReference type="GeneID" id="95607005"/>
<dbReference type="EMBL" id="CP106856">
    <property type="protein sequence ID" value="UYB36290.1"/>
    <property type="molecule type" value="Genomic_DNA"/>
</dbReference>
<proteinExistence type="inferred from homology"/>
<dbReference type="InterPro" id="IPR036388">
    <property type="entry name" value="WH-like_DNA-bd_sf"/>
</dbReference>
<keyword evidence="2" id="KW-0805">Transcription regulation</keyword>
<feature type="region of interest" description="Disordered" evidence="6">
    <location>
        <begin position="84"/>
        <end position="109"/>
    </location>
</feature>
<evidence type="ECO:0000313" key="9">
    <source>
        <dbReference type="Proteomes" id="UP001063368"/>
    </source>
</evidence>
<evidence type="ECO:0000256" key="1">
    <source>
        <dbReference type="ARBA" id="ARBA00010641"/>
    </source>
</evidence>
<dbReference type="InterPro" id="IPR039425">
    <property type="entry name" value="RNA_pol_sigma-70-like"/>
</dbReference>
<accession>A0ABY6FSU1</accession>
<evidence type="ECO:0000313" key="8">
    <source>
        <dbReference type="EMBL" id="UYB36290.1"/>
    </source>
</evidence>
<dbReference type="PANTHER" id="PTHR43133:SF8">
    <property type="entry name" value="RNA POLYMERASE SIGMA FACTOR HI_1459-RELATED"/>
    <property type="match status" value="1"/>
</dbReference>
<dbReference type="SUPFAM" id="SSF88659">
    <property type="entry name" value="Sigma3 and sigma4 domains of RNA polymerase sigma factors"/>
    <property type="match status" value="1"/>
</dbReference>
<dbReference type="InterPro" id="IPR007630">
    <property type="entry name" value="RNA_pol_sigma70_r4"/>
</dbReference>
<dbReference type="NCBIfam" id="TIGR02937">
    <property type="entry name" value="sigma70-ECF"/>
    <property type="match status" value="1"/>
</dbReference>
<dbReference type="Proteomes" id="UP001063368">
    <property type="component" value="Chromosome"/>
</dbReference>
<name>A0ABY6FSU1_9MICC</name>
<evidence type="ECO:0000256" key="2">
    <source>
        <dbReference type="ARBA" id="ARBA00023015"/>
    </source>
</evidence>
<evidence type="ECO:0000256" key="4">
    <source>
        <dbReference type="ARBA" id="ARBA00023125"/>
    </source>
</evidence>
<dbReference type="Gene3D" id="1.10.10.10">
    <property type="entry name" value="Winged helix-like DNA-binding domain superfamily/Winged helix DNA-binding domain"/>
    <property type="match status" value="1"/>
</dbReference>
<evidence type="ECO:0000256" key="6">
    <source>
        <dbReference type="SAM" id="MobiDB-lite"/>
    </source>
</evidence>
<dbReference type="InterPro" id="IPR014284">
    <property type="entry name" value="RNA_pol_sigma-70_dom"/>
</dbReference>
<comment type="similarity">
    <text evidence="1">Belongs to the sigma-70 factor family. ECF subfamily.</text>
</comment>
<evidence type="ECO:0000256" key="5">
    <source>
        <dbReference type="ARBA" id="ARBA00023163"/>
    </source>
</evidence>
<sequence>MADPLTEPMVSAARKNDPAALRAVYESLAPAVVGYFRSKGCEDPEALTQDVFLTVFSRISTVRGGAAGLRTFAFSVAHARVVDDHRRRERQPSPAPYDPQLDTRSSDSAEDTVLHSGLVAAQMLDGLTPGQREVLLLRIVADLSLEESAEIMGKTVNTVKQLQRRALLALREQIAGKEATEDGQHVQQPQ</sequence>
<keyword evidence="9" id="KW-1185">Reference proteome</keyword>
<dbReference type="InterPro" id="IPR013324">
    <property type="entry name" value="RNA_pol_sigma_r3/r4-like"/>
</dbReference>
<feature type="domain" description="RNA polymerase sigma-70 region 4" evidence="7">
    <location>
        <begin position="124"/>
        <end position="172"/>
    </location>
</feature>
<organism evidence="8 9">
    <name type="scientific">Arthrobacter koreensis</name>
    <dbReference type="NCBI Taxonomy" id="199136"/>
    <lineage>
        <taxon>Bacteria</taxon>
        <taxon>Bacillati</taxon>
        <taxon>Actinomycetota</taxon>
        <taxon>Actinomycetes</taxon>
        <taxon>Micrococcales</taxon>
        <taxon>Micrococcaceae</taxon>
        <taxon>Arthrobacter</taxon>
    </lineage>
</organism>
<keyword evidence="5" id="KW-0804">Transcription</keyword>
<gene>
    <name evidence="8" type="ORF">N9A08_00915</name>
</gene>
<dbReference type="InterPro" id="IPR013325">
    <property type="entry name" value="RNA_pol_sigma_r2"/>
</dbReference>
<dbReference type="Gene3D" id="1.10.1740.10">
    <property type="match status" value="1"/>
</dbReference>
<keyword evidence="4" id="KW-0238">DNA-binding</keyword>
<evidence type="ECO:0000256" key="3">
    <source>
        <dbReference type="ARBA" id="ARBA00023082"/>
    </source>
</evidence>
<dbReference type="SUPFAM" id="SSF88946">
    <property type="entry name" value="Sigma2 domain of RNA polymerase sigma factors"/>
    <property type="match status" value="1"/>
</dbReference>
<dbReference type="PANTHER" id="PTHR43133">
    <property type="entry name" value="RNA POLYMERASE ECF-TYPE SIGMA FACTO"/>
    <property type="match status" value="1"/>
</dbReference>
<dbReference type="Pfam" id="PF04545">
    <property type="entry name" value="Sigma70_r4"/>
    <property type="match status" value="1"/>
</dbReference>
<dbReference type="CDD" id="cd06171">
    <property type="entry name" value="Sigma70_r4"/>
    <property type="match status" value="1"/>
</dbReference>
<evidence type="ECO:0000259" key="7">
    <source>
        <dbReference type="Pfam" id="PF04545"/>
    </source>
</evidence>
<keyword evidence="3" id="KW-0731">Sigma factor</keyword>
<dbReference type="RefSeq" id="WP_091600713.1">
    <property type="nucleotide sequence ID" value="NZ_BAAAKG010000001.1"/>
</dbReference>
<reference evidence="8" key="1">
    <citation type="submission" date="2022-09" db="EMBL/GenBank/DDBJ databases">
        <authorList>
            <person name="Li D."/>
            <person name="Cheng J."/>
            <person name="Li Y."/>
        </authorList>
    </citation>
    <scope>NUCLEOTIDE SEQUENCE</scope>
    <source>
        <strain evidence="8">DL</strain>
    </source>
</reference>
<protein>
    <submittedName>
        <fullName evidence="8">RNA polymerase sigma factor</fullName>
    </submittedName>
</protein>